<evidence type="ECO:0000256" key="1">
    <source>
        <dbReference type="ARBA" id="ARBA00000830"/>
    </source>
</evidence>
<dbReference type="EC" id="3.1.3.18" evidence="4"/>
<dbReference type="Pfam" id="PF13419">
    <property type="entry name" value="HAD_2"/>
    <property type="match status" value="1"/>
</dbReference>
<dbReference type="AlphaFoldDB" id="A0A7C5KBH8"/>
<gene>
    <name evidence="5" type="ORF">ENL70_04165</name>
</gene>
<dbReference type="Gene3D" id="3.40.50.1000">
    <property type="entry name" value="HAD superfamily/HAD-like"/>
    <property type="match status" value="1"/>
</dbReference>
<evidence type="ECO:0000256" key="3">
    <source>
        <dbReference type="ARBA" id="ARBA00006171"/>
    </source>
</evidence>
<accession>A0A7C5KBH8</accession>
<dbReference type="NCBIfam" id="TIGR01549">
    <property type="entry name" value="HAD-SF-IA-v1"/>
    <property type="match status" value="1"/>
</dbReference>
<organism evidence="5">
    <name type="scientific">Thermodesulfobium narugense</name>
    <dbReference type="NCBI Taxonomy" id="184064"/>
    <lineage>
        <taxon>Bacteria</taxon>
        <taxon>Pseudomonadati</taxon>
        <taxon>Thermodesulfobiota</taxon>
        <taxon>Thermodesulfobiia</taxon>
        <taxon>Thermodesulfobiales</taxon>
        <taxon>Thermodesulfobiaceae</taxon>
        <taxon>Thermodesulfobium</taxon>
    </lineage>
</organism>
<dbReference type="Gene3D" id="1.10.150.240">
    <property type="entry name" value="Putative phosphatase, domain 2"/>
    <property type="match status" value="1"/>
</dbReference>
<dbReference type="InterPro" id="IPR023214">
    <property type="entry name" value="HAD_sf"/>
</dbReference>
<dbReference type="SFLD" id="SFLDG01129">
    <property type="entry name" value="C1.5:_HAD__Beta-PGM__Phosphata"/>
    <property type="match status" value="1"/>
</dbReference>
<dbReference type="SUPFAM" id="SSF56784">
    <property type="entry name" value="HAD-like"/>
    <property type="match status" value="1"/>
</dbReference>
<comment type="caution">
    <text evidence="5">The sequence shown here is derived from an EMBL/GenBank/DDBJ whole genome shotgun (WGS) entry which is preliminary data.</text>
</comment>
<dbReference type="PANTHER" id="PTHR43434:SF1">
    <property type="entry name" value="PHOSPHOGLYCOLATE PHOSPHATASE"/>
    <property type="match status" value="1"/>
</dbReference>
<proteinExistence type="inferred from homology"/>
<reference evidence="5" key="1">
    <citation type="journal article" date="2020" name="mSystems">
        <title>Genome- and Community-Level Interaction Insights into Carbon Utilization and Element Cycling Functions of Hydrothermarchaeota in Hydrothermal Sediment.</title>
        <authorList>
            <person name="Zhou Z."/>
            <person name="Liu Y."/>
            <person name="Xu W."/>
            <person name="Pan J."/>
            <person name="Luo Z.H."/>
            <person name="Li M."/>
        </authorList>
    </citation>
    <scope>NUCLEOTIDE SEQUENCE [LARGE SCALE GENOMIC DNA]</scope>
    <source>
        <strain evidence="5">SpSt-1019</strain>
    </source>
</reference>
<comment type="pathway">
    <text evidence="2">Organic acid metabolism; glycolate biosynthesis; glycolate from 2-phosphoglycolate: step 1/1.</text>
</comment>
<protein>
    <recommendedName>
        <fullName evidence="4">phosphoglycolate phosphatase</fullName>
        <ecNumber evidence="4">3.1.3.18</ecNumber>
    </recommendedName>
</protein>
<dbReference type="InterPro" id="IPR036412">
    <property type="entry name" value="HAD-like_sf"/>
</dbReference>
<keyword evidence="5" id="KW-0378">Hydrolase</keyword>
<dbReference type="GO" id="GO:0008967">
    <property type="term" value="F:phosphoglycolate phosphatase activity"/>
    <property type="evidence" value="ECO:0007669"/>
    <property type="project" value="UniProtKB-EC"/>
</dbReference>
<dbReference type="InterPro" id="IPR023198">
    <property type="entry name" value="PGP-like_dom2"/>
</dbReference>
<dbReference type="SFLD" id="SFLDS00003">
    <property type="entry name" value="Haloacid_Dehalogenase"/>
    <property type="match status" value="1"/>
</dbReference>
<dbReference type="InterPro" id="IPR050155">
    <property type="entry name" value="HAD-like_hydrolase_sf"/>
</dbReference>
<evidence type="ECO:0000313" key="5">
    <source>
        <dbReference type="EMBL" id="HHI65724.1"/>
    </source>
</evidence>
<sequence length="223" mass="25604">MSIKNKIKGIIFDFDGTLVDTLEDIAESANQALIDVGLKPYPVQNYKKFVGEGSEVLIERIIPKDIYSEELKSKLLKSYSEIYRKNWSKNSKPYNGIPEVLEYLKEKNYMVAILSNKPDPFTKEMASFFFPEFPFLKILGARPQIPKKPDPTAIYEIISSSKFERYNWSMVGDTAIDIKAAKNAEILPMGALWGFRPDEILIEKDILHIKQPEDIITILNNDY</sequence>
<dbReference type="InterPro" id="IPR006439">
    <property type="entry name" value="HAD-SF_hydro_IA"/>
</dbReference>
<name>A0A7C5KBH8_9BACT</name>
<evidence type="ECO:0000256" key="2">
    <source>
        <dbReference type="ARBA" id="ARBA00004818"/>
    </source>
</evidence>
<comment type="catalytic activity">
    <reaction evidence="1">
        <text>2-phosphoglycolate + H2O = glycolate + phosphate</text>
        <dbReference type="Rhea" id="RHEA:14369"/>
        <dbReference type="ChEBI" id="CHEBI:15377"/>
        <dbReference type="ChEBI" id="CHEBI:29805"/>
        <dbReference type="ChEBI" id="CHEBI:43474"/>
        <dbReference type="ChEBI" id="CHEBI:58033"/>
        <dbReference type="EC" id="3.1.3.18"/>
    </reaction>
</comment>
<dbReference type="EMBL" id="DRUY01000138">
    <property type="protein sequence ID" value="HHI65724.1"/>
    <property type="molecule type" value="Genomic_DNA"/>
</dbReference>
<dbReference type="GO" id="GO:0006281">
    <property type="term" value="P:DNA repair"/>
    <property type="evidence" value="ECO:0007669"/>
    <property type="project" value="TreeGrafter"/>
</dbReference>
<comment type="similarity">
    <text evidence="3">Belongs to the HAD-like hydrolase superfamily. CbbY/CbbZ/Gph/YieH family.</text>
</comment>
<evidence type="ECO:0000256" key="4">
    <source>
        <dbReference type="ARBA" id="ARBA00013078"/>
    </source>
</evidence>
<dbReference type="GO" id="GO:0005829">
    <property type="term" value="C:cytosol"/>
    <property type="evidence" value="ECO:0007669"/>
    <property type="project" value="TreeGrafter"/>
</dbReference>
<dbReference type="PANTHER" id="PTHR43434">
    <property type="entry name" value="PHOSPHOGLYCOLATE PHOSPHATASE"/>
    <property type="match status" value="1"/>
</dbReference>
<dbReference type="InterPro" id="IPR041492">
    <property type="entry name" value="HAD_2"/>
</dbReference>